<dbReference type="PRINTS" id="PR00385">
    <property type="entry name" value="P450"/>
</dbReference>
<evidence type="ECO:0000256" key="1">
    <source>
        <dbReference type="ARBA" id="ARBA00001971"/>
    </source>
</evidence>
<feature type="signal peptide" evidence="12">
    <location>
        <begin position="1"/>
        <end position="18"/>
    </location>
</feature>
<dbReference type="GO" id="GO:0016125">
    <property type="term" value="P:sterol metabolic process"/>
    <property type="evidence" value="ECO:0007669"/>
    <property type="project" value="TreeGrafter"/>
</dbReference>
<keyword evidence="7" id="KW-1133">Transmembrane helix</keyword>
<evidence type="ECO:0000256" key="4">
    <source>
        <dbReference type="ARBA" id="ARBA00022617"/>
    </source>
</evidence>
<dbReference type="PRINTS" id="PR00465">
    <property type="entry name" value="EP450IV"/>
</dbReference>
<dbReference type="CDD" id="cd11043">
    <property type="entry name" value="CYP90-like"/>
    <property type="match status" value="2"/>
</dbReference>
<keyword evidence="6" id="KW-0479">Metal-binding</keyword>
<keyword evidence="5" id="KW-0812">Transmembrane</keyword>
<dbReference type="FunFam" id="1.10.630.10:FF:000020">
    <property type="entry name" value="Cytochrome P450 family protein"/>
    <property type="match status" value="2"/>
</dbReference>
<dbReference type="GO" id="GO:0016020">
    <property type="term" value="C:membrane"/>
    <property type="evidence" value="ECO:0007669"/>
    <property type="project" value="UniProtKB-SubCell"/>
</dbReference>
<dbReference type="PANTHER" id="PTHR24286:SF11">
    <property type="entry name" value="CYTOCHROME P450, FAMILY 87, SUBFAMILY A, POLYPEPTIDE 2"/>
    <property type="match status" value="1"/>
</dbReference>
<keyword evidence="12" id="KW-0732">Signal</keyword>
<dbReference type="InterPro" id="IPR001128">
    <property type="entry name" value="Cyt_P450"/>
</dbReference>
<dbReference type="InterPro" id="IPR017972">
    <property type="entry name" value="Cyt_P450_CS"/>
</dbReference>
<organism evidence="13 14">
    <name type="scientific">Arachis hypogaea</name>
    <name type="common">Peanut</name>
    <dbReference type="NCBI Taxonomy" id="3818"/>
    <lineage>
        <taxon>Eukaryota</taxon>
        <taxon>Viridiplantae</taxon>
        <taxon>Streptophyta</taxon>
        <taxon>Embryophyta</taxon>
        <taxon>Tracheophyta</taxon>
        <taxon>Spermatophyta</taxon>
        <taxon>Magnoliopsida</taxon>
        <taxon>eudicotyledons</taxon>
        <taxon>Gunneridae</taxon>
        <taxon>Pentapetalae</taxon>
        <taxon>rosids</taxon>
        <taxon>fabids</taxon>
        <taxon>Fabales</taxon>
        <taxon>Fabaceae</taxon>
        <taxon>Papilionoideae</taxon>
        <taxon>50 kb inversion clade</taxon>
        <taxon>dalbergioids sensu lato</taxon>
        <taxon>Dalbergieae</taxon>
        <taxon>Pterocarpus clade</taxon>
        <taxon>Arachis</taxon>
    </lineage>
</organism>
<evidence type="ECO:0000313" key="14">
    <source>
        <dbReference type="Proteomes" id="UP000289738"/>
    </source>
</evidence>
<evidence type="ECO:0000256" key="12">
    <source>
        <dbReference type="SAM" id="SignalP"/>
    </source>
</evidence>
<evidence type="ECO:0000256" key="5">
    <source>
        <dbReference type="ARBA" id="ARBA00022692"/>
    </source>
</evidence>
<dbReference type="GO" id="GO:0016132">
    <property type="term" value="P:brassinosteroid biosynthetic process"/>
    <property type="evidence" value="ECO:0007669"/>
    <property type="project" value="TreeGrafter"/>
</dbReference>
<dbReference type="GO" id="GO:0020037">
    <property type="term" value="F:heme binding"/>
    <property type="evidence" value="ECO:0007669"/>
    <property type="project" value="InterPro"/>
</dbReference>
<dbReference type="SUPFAM" id="SSF48264">
    <property type="entry name" value="Cytochrome P450"/>
    <property type="match status" value="2"/>
</dbReference>
<dbReference type="GO" id="GO:0004497">
    <property type="term" value="F:monooxygenase activity"/>
    <property type="evidence" value="ECO:0007669"/>
    <property type="project" value="UniProtKB-KW"/>
</dbReference>
<dbReference type="InterPro" id="IPR036396">
    <property type="entry name" value="Cyt_P450_sf"/>
</dbReference>
<dbReference type="AlphaFoldDB" id="A0A444Z961"/>
<dbReference type="GO" id="GO:0016705">
    <property type="term" value="F:oxidoreductase activity, acting on paired donors, with incorporation or reduction of molecular oxygen"/>
    <property type="evidence" value="ECO:0007669"/>
    <property type="project" value="InterPro"/>
</dbReference>
<sequence>MWPLYLVALVIILPTFLAYRWKNPTCNGRLPPGSMGLPLVGETLQFFSPNTSDDISPFIKHRIKRYGSIFKTNLVGRPVVVSTDPDLNYFIFQQEGQVFQSWYPDTFTEIFGRQNVGSLHGFMYKYLKNMVLSLFGPESLKKMLSEVDHAACTSLQHWSSQDTVELKEATATMIFDLTAKKLISYDSKNSSENLRENFVAFIQGLISFPLDLPGTAYHKCLQGRKRAMKMLKKMLEERRAKPRKEQSDFFDYVVEELKKEGTILTEAISLDLMFVLLFASFETTSLAITYAIKVLSHNPLVLKQLQEEHESILKRREDPNSGVTWKEYKSMTYTFQFINETVRLANIVPGIFRKALREINFKGYTIPAGWAVMVCPPAVHLSPAKYQDPLSFNPSRWEGIELNGATRQFMAFGGGMRFCVGTDFTKVQMAVFIHCLVTKYRWKNPTCNGRLPPGSMGLPLVGETLQFFSPNTSDDISPFIKHRIKRYGSIFKTNLVGRPVVVSTDPDLNYFIFQQEGQVFQSWYPDTFTEIFGRQNVGSLHGFMYKYLKNMVLSLFGPESLKKMLSEVEHAACTSLQHWSSQDTVELKEATATMIFDFTAKKLISYDSKNSSENLRENFVAFIQGLISFPLDLPGTAYHKCLQGRKRAMKMLKKMLEERKAKPRKEQSDFFDYVVEELKKEGTILTEAIALDLMFVLLFASFETTSLAITYAIKVLSHNPLVLKQLQEEHESILKRRKDPNSGVTWKEYKSMTYTFQFINETVRLANIAPGIFRKALREINFKGYTIPAGWAVMVCPPAVHLSPAKYQDPLSFNPSRWEGIELNGATRQFMAFGGGMRFCVGADFTKVQMAVFIHCLVTKYRWNPIKGGNIIRTPGLQFPDGFHVQMIKKDQSNQESEHHNLETKILPRYGRKLH</sequence>
<reference evidence="13 14" key="1">
    <citation type="submission" date="2019-01" db="EMBL/GenBank/DDBJ databases">
        <title>Sequencing of cultivated peanut Arachis hypogaea provides insights into genome evolution and oil improvement.</title>
        <authorList>
            <person name="Chen X."/>
        </authorList>
    </citation>
    <scope>NUCLEOTIDE SEQUENCE [LARGE SCALE GENOMIC DNA]</scope>
    <source>
        <strain evidence="14">cv. Fuhuasheng</strain>
        <tissue evidence="13">Leaves</tissue>
    </source>
</reference>
<evidence type="ECO:0000256" key="2">
    <source>
        <dbReference type="ARBA" id="ARBA00004167"/>
    </source>
</evidence>
<dbReference type="Proteomes" id="UP000289738">
    <property type="component" value="Chromosome B05"/>
</dbReference>
<dbReference type="InterPro" id="IPR002403">
    <property type="entry name" value="Cyt_P450_E_grp-IV"/>
</dbReference>
<dbReference type="Pfam" id="PF00067">
    <property type="entry name" value="p450"/>
    <property type="match status" value="2"/>
</dbReference>
<comment type="cofactor">
    <cofactor evidence="1">
        <name>heme</name>
        <dbReference type="ChEBI" id="CHEBI:30413"/>
    </cofactor>
</comment>
<evidence type="ECO:0000256" key="9">
    <source>
        <dbReference type="ARBA" id="ARBA00023004"/>
    </source>
</evidence>
<evidence type="ECO:0000256" key="3">
    <source>
        <dbReference type="ARBA" id="ARBA00010617"/>
    </source>
</evidence>
<keyword evidence="11" id="KW-0472">Membrane</keyword>
<comment type="similarity">
    <text evidence="3">Belongs to the cytochrome P450 family.</text>
</comment>
<dbReference type="PROSITE" id="PS00086">
    <property type="entry name" value="CYTOCHROME_P450"/>
    <property type="match status" value="2"/>
</dbReference>
<dbReference type="EMBL" id="SDMP01000015">
    <property type="protein sequence ID" value="RYR10712.1"/>
    <property type="molecule type" value="Genomic_DNA"/>
</dbReference>
<accession>A0A444Z961</accession>
<keyword evidence="4" id="KW-0349">Heme</keyword>
<dbReference type="GO" id="GO:0005506">
    <property type="term" value="F:iron ion binding"/>
    <property type="evidence" value="ECO:0007669"/>
    <property type="project" value="InterPro"/>
</dbReference>
<feature type="chain" id="PRO_5019489094" description="Cytochrome P450" evidence="12">
    <location>
        <begin position="19"/>
        <end position="915"/>
    </location>
</feature>
<evidence type="ECO:0000256" key="6">
    <source>
        <dbReference type="ARBA" id="ARBA00022723"/>
    </source>
</evidence>
<evidence type="ECO:0000256" key="7">
    <source>
        <dbReference type="ARBA" id="ARBA00022989"/>
    </source>
</evidence>
<keyword evidence="8" id="KW-0560">Oxidoreductase</keyword>
<proteinExistence type="inferred from homology"/>
<protein>
    <recommendedName>
        <fullName evidence="15">Cytochrome P450</fullName>
    </recommendedName>
</protein>
<dbReference type="GO" id="GO:0010268">
    <property type="term" value="P:brassinosteroid homeostasis"/>
    <property type="evidence" value="ECO:0007669"/>
    <property type="project" value="TreeGrafter"/>
</dbReference>
<evidence type="ECO:0000313" key="13">
    <source>
        <dbReference type="EMBL" id="RYR10712.1"/>
    </source>
</evidence>
<gene>
    <name evidence="13" type="ORF">Ahy_B05g079190</name>
</gene>
<dbReference type="PANTHER" id="PTHR24286">
    <property type="entry name" value="CYTOCHROME P450 26"/>
    <property type="match status" value="1"/>
</dbReference>
<dbReference type="STRING" id="3818.A0A444Z961"/>
<comment type="caution">
    <text evidence="13">The sequence shown here is derived from an EMBL/GenBank/DDBJ whole genome shotgun (WGS) entry which is preliminary data.</text>
</comment>
<keyword evidence="10" id="KW-0503">Monooxygenase</keyword>
<keyword evidence="14" id="KW-1185">Reference proteome</keyword>
<evidence type="ECO:0008006" key="15">
    <source>
        <dbReference type="Google" id="ProtNLM"/>
    </source>
</evidence>
<dbReference type="Gene3D" id="1.10.630.10">
    <property type="entry name" value="Cytochrome P450"/>
    <property type="match status" value="2"/>
</dbReference>
<evidence type="ECO:0000256" key="8">
    <source>
        <dbReference type="ARBA" id="ARBA00023002"/>
    </source>
</evidence>
<name>A0A444Z961_ARAHY</name>
<evidence type="ECO:0000256" key="11">
    <source>
        <dbReference type="ARBA" id="ARBA00023136"/>
    </source>
</evidence>
<comment type="subcellular location">
    <subcellularLocation>
        <location evidence="2">Membrane</location>
        <topology evidence="2">Single-pass membrane protein</topology>
    </subcellularLocation>
</comment>
<keyword evidence="9" id="KW-0408">Iron</keyword>
<evidence type="ECO:0000256" key="10">
    <source>
        <dbReference type="ARBA" id="ARBA00023033"/>
    </source>
</evidence>